<accession>A0ABP9GA60</accession>
<comment type="caution">
    <text evidence="1">The sequence shown here is derived from an EMBL/GenBank/DDBJ whole genome shotgun (WGS) entry which is preliminary data.</text>
</comment>
<dbReference type="CDD" id="cd08994">
    <property type="entry name" value="GH43_62_32_68_117_130-like"/>
    <property type="match status" value="1"/>
</dbReference>
<evidence type="ECO:0000313" key="2">
    <source>
        <dbReference type="Proteomes" id="UP001501302"/>
    </source>
</evidence>
<dbReference type="Gene3D" id="2.115.10.20">
    <property type="entry name" value="Glycosyl hydrolase domain, family 43"/>
    <property type="match status" value="1"/>
</dbReference>
<dbReference type="SUPFAM" id="SSF75005">
    <property type="entry name" value="Arabinanase/levansucrase/invertase"/>
    <property type="match status" value="2"/>
</dbReference>
<sequence>MKIKYTYIIKMIIYTVLLCLPLSLVAQENTDNLDLANKILEVNEKNILRDSDYHNWGSSIVKGEDGKYHLFYAQMSQAIGFSSWLTDGIVSHAVADSVAGPYVHKEVVLEGRGPDYWDAYTAHNPRIKFFDGKYYLYYMSTNVGGRILSKTEWKEARHGGISNEFRALVRQNQRIGVAVSESVNGPWKRFDNPIVEPTGPIAQITCNPAVSKRPDGGYIMIVRGDKPNVKYANGKWPTQNELIRSQAIALSNTPIGPWEIQPKLAVGNLNSEDPAIWYDATRNRYYGIYHAFGYMGMITSVDGVNWKKAKHYKVLDKAIKKADGTEILAGRLERPFIFVEDGIATVLTVAVLEKNGNSYSLFIPLK</sequence>
<evidence type="ECO:0000313" key="1">
    <source>
        <dbReference type="EMBL" id="GAA4934917.1"/>
    </source>
</evidence>
<dbReference type="EMBL" id="BAABJJ010000006">
    <property type="protein sequence ID" value="GAA4934917.1"/>
    <property type="molecule type" value="Genomic_DNA"/>
</dbReference>
<dbReference type="Proteomes" id="UP001501302">
    <property type="component" value="Unassembled WGS sequence"/>
</dbReference>
<name>A0ABP9GA60_9FLAO</name>
<protein>
    <recommendedName>
        <fullName evidence="3">Glycosyl hydrolases family 43</fullName>
    </recommendedName>
</protein>
<gene>
    <name evidence="1" type="ORF">GCM10023314_04100</name>
</gene>
<organism evidence="1 2">
    <name type="scientific">Algibacter agarivorans</name>
    <dbReference type="NCBI Taxonomy" id="1109741"/>
    <lineage>
        <taxon>Bacteria</taxon>
        <taxon>Pseudomonadati</taxon>
        <taxon>Bacteroidota</taxon>
        <taxon>Flavobacteriia</taxon>
        <taxon>Flavobacteriales</taxon>
        <taxon>Flavobacteriaceae</taxon>
        <taxon>Algibacter</taxon>
    </lineage>
</organism>
<reference evidence="2" key="1">
    <citation type="journal article" date="2019" name="Int. J. Syst. Evol. Microbiol.">
        <title>The Global Catalogue of Microorganisms (GCM) 10K type strain sequencing project: providing services to taxonomists for standard genome sequencing and annotation.</title>
        <authorList>
            <consortium name="The Broad Institute Genomics Platform"/>
            <consortium name="The Broad Institute Genome Sequencing Center for Infectious Disease"/>
            <person name="Wu L."/>
            <person name="Ma J."/>
        </authorList>
    </citation>
    <scope>NUCLEOTIDE SEQUENCE [LARGE SCALE GENOMIC DNA]</scope>
    <source>
        <strain evidence="2">JCM 18285</strain>
    </source>
</reference>
<keyword evidence="2" id="KW-1185">Reference proteome</keyword>
<dbReference type="InterPro" id="IPR023296">
    <property type="entry name" value="Glyco_hydro_beta-prop_sf"/>
</dbReference>
<evidence type="ECO:0008006" key="3">
    <source>
        <dbReference type="Google" id="ProtNLM"/>
    </source>
</evidence>
<proteinExistence type="predicted"/>